<keyword evidence="6" id="KW-1185">Reference proteome</keyword>
<accession>A0A318EB86</accession>
<evidence type="ECO:0000256" key="2">
    <source>
        <dbReference type="ARBA" id="ARBA00022676"/>
    </source>
</evidence>
<dbReference type="InterPro" id="IPR029044">
    <property type="entry name" value="Nucleotide-diphossugar_trans"/>
</dbReference>
<sequence>MTASAAAGRLPSGVVVTYNPPAGLVARLRTVLAQTERVVVVDNGSSLPPDLDDLDASDAARVELVALGCNLGLAAALNRGIEQVRALGATQALLLDHDSQPEPGLVTRLHRAMLDHPRQVAVAAPRIAYAHPDIRCRWPSSRPGQRWWFRFAYATEMPHPQPVDLVIGSGMLLDIDAWERVGRFDESLFIDLVDTEFCLRARSLGYDVLAVPHATLSHVLGDVEQRHLLGVPVYPTHHSAIRHYYLSRNRIILTRRYGWRYPNWLYYETMSAIKLTIKVALFEPERARKLASMWQGTIDGVLHDGQKTAGAAGTRT</sequence>
<reference evidence="5 6" key="1">
    <citation type="submission" date="2018-04" db="EMBL/GenBank/DDBJ databases">
        <title>Genomic Encyclopedia of Type Strains, Phase IV (KMG-IV): sequencing the most valuable type-strain genomes for metagenomic binning, comparative biology and taxonomic classification.</title>
        <authorList>
            <person name="Goeker M."/>
        </authorList>
    </citation>
    <scope>NUCLEOTIDE SEQUENCE [LARGE SCALE GENOMIC DNA]</scope>
    <source>
        <strain evidence="5 6">DSM 104150</strain>
    </source>
</reference>
<dbReference type="Gene3D" id="3.90.550.10">
    <property type="entry name" value="Spore Coat Polysaccharide Biosynthesis Protein SpsA, Chain A"/>
    <property type="match status" value="1"/>
</dbReference>
<dbReference type="PANTHER" id="PTHR43179:SF12">
    <property type="entry name" value="GALACTOFURANOSYLTRANSFERASE GLFT2"/>
    <property type="match status" value="1"/>
</dbReference>
<dbReference type="Proteomes" id="UP000248330">
    <property type="component" value="Unassembled WGS sequence"/>
</dbReference>
<evidence type="ECO:0000313" key="5">
    <source>
        <dbReference type="EMBL" id="PXV69751.1"/>
    </source>
</evidence>
<keyword evidence="2" id="KW-0328">Glycosyltransferase</keyword>
<comment type="caution">
    <text evidence="5">The sequence shown here is derived from an EMBL/GenBank/DDBJ whole genome shotgun (WGS) entry which is preliminary data.</text>
</comment>
<evidence type="ECO:0000313" key="6">
    <source>
        <dbReference type="Proteomes" id="UP000248330"/>
    </source>
</evidence>
<dbReference type="CDD" id="cd02526">
    <property type="entry name" value="GT2_RfbF_like"/>
    <property type="match status" value="1"/>
</dbReference>
<comment type="similarity">
    <text evidence="1">Belongs to the glycosyltransferase 2 family.</text>
</comment>
<name>A0A318EB86_9GAMM</name>
<dbReference type="AlphaFoldDB" id="A0A318EB86"/>
<evidence type="ECO:0000256" key="1">
    <source>
        <dbReference type="ARBA" id="ARBA00006739"/>
    </source>
</evidence>
<dbReference type="EMBL" id="QICN01000003">
    <property type="protein sequence ID" value="PXV69751.1"/>
    <property type="molecule type" value="Genomic_DNA"/>
</dbReference>
<dbReference type="PANTHER" id="PTHR43179">
    <property type="entry name" value="RHAMNOSYLTRANSFERASE WBBL"/>
    <property type="match status" value="1"/>
</dbReference>
<dbReference type="Pfam" id="PF00535">
    <property type="entry name" value="Glycos_transf_2"/>
    <property type="match status" value="1"/>
</dbReference>
<protein>
    <submittedName>
        <fullName evidence="5">Rhamnosyltransferase</fullName>
    </submittedName>
</protein>
<dbReference type="InterPro" id="IPR001173">
    <property type="entry name" value="Glyco_trans_2-like"/>
</dbReference>
<gene>
    <name evidence="5" type="ORF">C8D93_103327</name>
</gene>
<keyword evidence="3 5" id="KW-0808">Transferase</keyword>
<organism evidence="5 6">
    <name type="scientific">Sinimarinibacterium flocculans</name>
    <dbReference type="NCBI Taxonomy" id="985250"/>
    <lineage>
        <taxon>Bacteria</taxon>
        <taxon>Pseudomonadati</taxon>
        <taxon>Pseudomonadota</taxon>
        <taxon>Gammaproteobacteria</taxon>
        <taxon>Nevskiales</taxon>
        <taxon>Nevskiaceae</taxon>
        <taxon>Sinimarinibacterium</taxon>
    </lineage>
</organism>
<evidence type="ECO:0000259" key="4">
    <source>
        <dbReference type="Pfam" id="PF00535"/>
    </source>
</evidence>
<feature type="domain" description="Glycosyltransferase 2-like" evidence="4">
    <location>
        <begin position="14"/>
        <end position="133"/>
    </location>
</feature>
<proteinExistence type="inferred from homology"/>
<dbReference type="GO" id="GO:0016757">
    <property type="term" value="F:glycosyltransferase activity"/>
    <property type="evidence" value="ECO:0007669"/>
    <property type="project" value="UniProtKB-KW"/>
</dbReference>
<evidence type="ECO:0000256" key="3">
    <source>
        <dbReference type="ARBA" id="ARBA00022679"/>
    </source>
</evidence>
<dbReference type="SUPFAM" id="SSF53448">
    <property type="entry name" value="Nucleotide-diphospho-sugar transferases"/>
    <property type="match status" value="1"/>
</dbReference>